<dbReference type="EMBL" id="JBANAX010000898">
    <property type="protein sequence ID" value="KAL1189450.1"/>
    <property type="molecule type" value="Genomic_DNA"/>
</dbReference>
<evidence type="ECO:0000313" key="1">
    <source>
        <dbReference type="EMBL" id="KAL1189450.1"/>
    </source>
</evidence>
<comment type="caution">
    <text evidence="1">The sequence shown here is derived from an EMBL/GenBank/DDBJ whole genome shotgun (WGS) entry which is preliminary data.</text>
</comment>
<sequence length="152" mass="17077">MSEGGVVSCRFSTEAMLELQSKLRLLGNYLTRKSDADDSTGGELPNIRQGLPKDVGSMECCRCLIYDLQKLFTCFKSSLVRNSIAITQGCEGIKFRQLVHSEEDDQFAKVLISAIMEREPPGASTRDFLVVRAAQVTQSKRFHRRPILGYLR</sequence>
<proteinExistence type="predicted"/>
<evidence type="ECO:0000313" key="2">
    <source>
        <dbReference type="Proteomes" id="UP001558713"/>
    </source>
</evidence>
<reference evidence="1 2" key="1">
    <citation type="submission" date="2024-04" db="EMBL/GenBank/DDBJ databases">
        <title>Genome assembly C_amara_ONT_v2.</title>
        <authorList>
            <person name="Yant L."/>
            <person name="Moore C."/>
            <person name="Slenker M."/>
        </authorList>
    </citation>
    <scope>NUCLEOTIDE SEQUENCE [LARGE SCALE GENOMIC DNA]</scope>
    <source>
        <tissue evidence="1">Leaf</tissue>
    </source>
</reference>
<dbReference type="Proteomes" id="UP001558713">
    <property type="component" value="Unassembled WGS sequence"/>
</dbReference>
<gene>
    <name evidence="1" type="ORF">V5N11_007715</name>
</gene>
<dbReference type="AlphaFoldDB" id="A0ABD0ZKM5"/>
<keyword evidence="2" id="KW-1185">Reference proteome</keyword>
<name>A0ABD0ZKM5_CARAN</name>
<accession>A0ABD0ZKM5</accession>
<protein>
    <submittedName>
        <fullName evidence="1">Nuclear pore complex protein</fullName>
    </submittedName>
</protein>
<organism evidence="1 2">
    <name type="scientific">Cardamine amara subsp. amara</name>
    <dbReference type="NCBI Taxonomy" id="228776"/>
    <lineage>
        <taxon>Eukaryota</taxon>
        <taxon>Viridiplantae</taxon>
        <taxon>Streptophyta</taxon>
        <taxon>Embryophyta</taxon>
        <taxon>Tracheophyta</taxon>
        <taxon>Spermatophyta</taxon>
        <taxon>Magnoliopsida</taxon>
        <taxon>eudicotyledons</taxon>
        <taxon>Gunneridae</taxon>
        <taxon>Pentapetalae</taxon>
        <taxon>rosids</taxon>
        <taxon>malvids</taxon>
        <taxon>Brassicales</taxon>
        <taxon>Brassicaceae</taxon>
        <taxon>Cardamineae</taxon>
        <taxon>Cardamine</taxon>
    </lineage>
</organism>